<evidence type="ECO:0000313" key="9">
    <source>
        <dbReference type="EMBL" id="NNH03670.1"/>
    </source>
</evidence>
<feature type="transmembrane region" description="Helical" evidence="7">
    <location>
        <begin position="148"/>
        <end position="170"/>
    </location>
</feature>
<evidence type="ECO:0000313" key="10">
    <source>
        <dbReference type="Proteomes" id="UP000543598"/>
    </source>
</evidence>
<evidence type="ECO:0000256" key="3">
    <source>
        <dbReference type="ARBA" id="ARBA00022475"/>
    </source>
</evidence>
<dbReference type="Gene3D" id="1.10.3720.10">
    <property type="entry name" value="MetI-like"/>
    <property type="match status" value="1"/>
</dbReference>
<feature type="domain" description="ABC transmembrane type-1" evidence="8">
    <location>
        <begin position="59"/>
        <end position="270"/>
    </location>
</feature>
<keyword evidence="6 7" id="KW-0472">Membrane</keyword>
<dbReference type="GO" id="GO:0055085">
    <property type="term" value="P:transmembrane transport"/>
    <property type="evidence" value="ECO:0007669"/>
    <property type="project" value="InterPro"/>
</dbReference>
<dbReference type="EMBL" id="JABEMB010000007">
    <property type="protein sequence ID" value="NNH03670.1"/>
    <property type="molecule type" value="Genomic_DNA"/>
</dbReference>
<feature type="transmembrane region" description="Helical" evidence="7">
    <location>
        <begin position="96"/>
        <end position="115"/>
    </location>
</feature>
<dbReference type="InterPro" id="IPR000515">
    <property type="entry name" value="MetI-like"/>
</dbReference>
<evidence type="ECO:0000256" key="7">
    <source>
        <dbReference type="RuleBase" id="RU363032"/>
    </source>
</evidence>
<evidence type="ECO:0000256" key="4">
    <source>
        <dbReference type="ARBA" id="ARBA00022692"/>
    </source>
</evidence>
<keyword evidence="2 7" id="KW-0813">Transport</keyword>
<gene>
    <name evidence="9" type="ORF">HLA99_07395</name>
</gene>
<feature type="transmembrane region" description="Helical" evidence="7">
    <location>
        <begin position="252"/>
        <end position="271"/>
    </location>
</feature>
<dbReference type="SUPFAM" id="SSF161098">
    <property type="entry name" value="MetI-like"/>
    <property type="match status" value="1"/>
</dbReference>
<proteinExistence type="inferred from homology"/>
<dbReference type="CDD" id="cd06261">
    <property type="entry name" value="TM_PBP2"/>
    <property type="match status" value="1"/>
</dbReference>
<dbReference type="Proteomes" id="UP000543598">
    <property type="component" value="Unassembled WGS sequence"/>
</dbReference>
<feature type="transmembrane region" description="Helical" evidence="7">
    <location>
        <begin position="191"/>
        <end position="216"/>
    </location>
</feature>
<evidence type="ECO:0000256" key="5">
    <source>
        <dbReference type="ARBA" id="ARBA00022989"/>
    </source>
</evidence>
<keyword evidence="3" id="KW-1003">Cell membrane</keyword>
<comment type="similarity">
    <text evidence="7">Belongs to the binding-protein-dependent transport system permease family.</text>
</comment>
<keyword evidence="10" id="KW-1185">Reference proteome</keyword>
<organism evidence="9 10">
    <name type="scientific">Microbacterium ulmi</name>
    <dbReference type="NCBI Taxonomy" id="179095"/>
    <lineage>
        <taxon>Bacteria</taxon>
        <taxon>Bacillati</taxon>
        <taxon>Actinomycetota</taxon>
        <taxon>Actinomycetes</taxon>
        <taxon>Micrococcales</taxon>
        <taxon>Microbacteriaceae</taxon>
        <taxon>Microbacterium</taxon>
    </lineage>
</organism>
<evidence type="ECO:0000256" key="1">
    <source>
        <dbReference type="ARBA" id="ARBA00004651"/>
    </source>
</evidence>
<dbReference type="PROSITE" id="PS50928">
    <property type="entry name" value="ABC_TM1"/>
    <property type="match status" value="1"/>
</dbReference>
<name>A0A7Y2Q191_9MICO</name>
<feature type="transmembrane region" description="Helical" evidence="7">
    <location>
        <begin position="7"/>
        <end position="29"/>
    </location>
</feature>
<protein>
    <submittedName>
        <fullName evidence="9">Sugar ABC transporter permease</fullName>
    </submittedName>
</protein>
<evidence type="ECO:0000259" key="8">
    <source>
        <dbReference type="PROSITE" id="PS50928"/>
    </source>
</evidence>
<dbReference type="InterPro" id="IPR051393">
    <property type="entry name" value="ABC_transporter_permease"/>
</dbReference>
<sequence length="281" mass="31480">MRIRPWLWILPAIAFVTIFLVYPAIATVWRSLFDRRGDNFVGLDNYGWFFGSSDNLVAIRNNILWAILLPLLVVGIGLLVAVFAEKVRYEVAVRSIIFLPMAISAVAAGVIWRLMYDIDPRVGTLNAVVTATGGDPVAFLSTEPWNNVYLIIVGMWMMTGLAVVVLVSGLKGVPLELLEAARLDGANEWRVFWSVIYPLLRPTIAVVTTTVLIFALKTFDVVFVMTNGNFGTEVMANKMYKELFSFTQEGRAATVATVLFLATVPLMVLQVRRFRQQEEQR</sequence>
<dbReference type="Pfam" id="PF00528">
    <property type="entry name" value="BPD_transp_1"/>
    <property type="match status" value="1"/>
</dbReference>
<dbReference type="PANTHER" id="PTHR30193">
    <property type="entry name" value="ABC TRANSPORTER PERMEASE PROTEIN"/>
    <property type="match status" value="1"/>
</dbReference>
<feature type="transmembrane region" description="Helical" evidence="7">
    <location>
        <begin position="63"/>
        <end position="84"/>
    </location>
</feature>
<dbReference type="AlphaFoldDB" id="A0A7Y2Q191"/>
<comment type="subcellular location">
    <subcellularLocation>
        <location evidence="1 7">Cell membrane</location>
        <topology evidence="1 7">Multi-pass membrane protein</topology>
    </subcellularLocation>
</comment>
<dbReference type="GO" id="GO:0005886">
    <property type="term" value="C:plasma membrane"/>
    <property type="evidence" value="ECO:0007669"/>
    <property type="project" value="UniProtKB-SubCell"/>
</dbReference>
<dbReference type="PANTHER" id="PTHR30193:SF18">
    <property type="entry name" value="OSMOPROTECTIVE COMPOUNDS UPTAKE PERMEASE PROTEIN GGTC"/>
    <property type="match status" value="1"/>
</dbReference>
<evidence type="ECO:0000256" key="2">
    <source>
        <dbReference type="ARBA" id="ARBA00022448"/>
    </source>
</evidence>
<evidence type="ECO:0000256" key="6">
    <source>
        <dbReference type="ARBA" id="ARBA00023136"/>
    </source>
</evidence>
<accession>A0A7Y2Q191</accession>
<keyword evidence="5 7" id="KW-1133">Transmembrane helix</keyword>
<comment type="caution">
    <text evidence="9">The sequence shown here is derived from an EMBL/GenBank/DDBJ whole genome shotgun (WGS) entry which is preliminary data.</text>
</comment>
<dbReference type="InterPro" id="IPR035906">
    <property type="entry name" value="MetI-like_sf"/>
</dbReference>
<reference evidence="9 10" key="1">
    <citation type="submission" date="2020-05" db="EMBL/GenBank/DDBJ databases">
        <title>MicrobeNet Type strains.</title>
        <authorList>
            <person name="Nicholson A.C."/>
        </authorList>
    </citation>
    <scope>NUCLEOTIDE SEQUENCE [LARGE SCALE GENOMIC DNA]</scope>
    <source>
        <strain evidence="9 10">JCM 14282</strain>
    </source>
</reference>
<dbReference type="SUPFAM" id="SSF160964">
    <property type="entry name" value="MalF N-terminal region-like"/>
    <property type="match status" value="1"/>
</dbReference>
<keyword evidence="4 7" id="KW-0812">Transmembrane</keyword>